<dbReference type="InterPro" id="IPR055342">
    <property type="entry name" value="MreC_beta-barrel_core"/>
</dbReference>
<keyword evidence="3" id="KW-0133">Cell shape</keyword>
<feature type="domain" description="Rod shape-determining protein MreC beta-barrel core" evidence="5">
    <location>
        <begin position="96"/>
        <end position="248"/>
    </location>
</feature>
<dbReference type="Pfam" id="PF04085">
    <property type="entry name" value="MreC"/>
    <property type="match status" value="1"/>
</dbReference>
<comment type="caution">
    <text evidence="6">The sequence shown here is derived from an EMBL/GenBank/DDBJ whole genome shotgun (WGS) entry which is preliminary data.</text>
</comment>
<dbReference type="AlphaFoldDB" id="A0A1U7NFU3"/>
<dbReference type="InterPro" id="IPR042175">
    <property type="entry name" value="Cell/Rod_MreC_2"/>
</dbReference>
<accession>A0A1U7NFU3</accession>
<dbReference type="NCBIfam" id="TIGR00219">
    <property type="entry name" value="mreC"/>
    <property type="match status" value="1"/>
</dbReference>
<sequence length="254" mass="27743">MLGLRQKTISNLGYSAWTYIKYGLIDYPLTSAGSMIQDVANLWHVYDDNEYLNQQLADQRSYQTLYEEERSKNAELEGLIEMKNAQEAAVEVSCRVISRPLDAWDQTFTISAGSSSSIEENMLVVSSDGAVGLVESVQNNTSVVRLLSSSEMTNDIAVQISLEDGSSVEGVLRGYDARENRYEVTLFDHEALVSPGQLVSTSGKGGNYPSGIYIGAVTGVKMSDDAIISTIYVQPVKNMNSFTYVTVIGNGVIS</sequence>
<dbReference type="PIRSF" id="PIRSF038471">
    <property type="entry name" value="MreC"/>
    <property type="match status" value="1"/>
</dbReference>
<dbReference type="Gene3D" id="2.40.10.340">
    <property type="entry name" value="Rod shape-determining protein MreC, domain 1"/>
    <property type="match status" value="1"/>
</dbReference>
<comment type="similarity">
    <text evidence="1">Belongs to the MreC family.</text>
</comment>
<evidence type="ECO:0000256" key="1">
    <source>
        <dbReference type="ARBA" id="ARBA00009369"/>
    </source>
</evidence>
<proteinExistence type="inferred from homology"/>
<evidence type="ECO:0000256" key="3">
    <source>
        <dbReference type="ARBA" id="ARBA00022960"/>
    </source>
</evidence>
<evidence type="ECO:0000313" key="6">
    <source>
        <dbReference type="EMBL" id="OLU39462.1"/>
    </source>
</evidence>
<evidence type="ECO:0000256" key="2">
    <source>
        <dbReference type="ARBA" id="ARBA00013855"/>
    </source>
</evidence>
<dbReference type="InterPro" id="IPR042177">
    <property type="entry name" value="Cell/Rod_1"/>
</dbReference>
<dbReference type="OrthoDB" id="9792313at2"/>
<gene>
    <name evidence="6" type="ORF">BO222_06610</name>
</gene>
<organism evidence="6 7">
    <name type="scientific">Ileibacterium valens</name>
    <dbReference type="NCBI Taxonomy" id="1862668"/>
    <lineage>
        <taxon>Bacteria</taxon>
        <taxon>Bacillati</taxon>
        <taxon>Bacillota</taxon>
        <taxon>Erysipelotrichia</taxon>
        <taxon>Erysipelotrichales</taxon>
        <taxon>Erysipelotrichaceae</taxon>
        <taxon>Ileibacterium</taxon>
    </lineage>
</organism>
<dbReference type="PANTHER" id="PTHR34138">
    <property type="entry name" value="CELL SHAPE-DETERMINING PROTEIN MREC"/>
    <property type="match status" value="1"/>
</dbReference>
<keyword evidence="7" id="KW-1185">Reference proteome</keyword>
<dbReference type="EMBL" id="MPJW01000135">
    <property type="protein sequence ID" value="OLU39462.1"/>
    <property type="molecule type" value="Genomic_DNA"/>
</dbReference>
<dbReference type="PANTHER" id="PTHR34138:SF1">
    <property type="entry name" value="CELL SHAPE-DETERMINING PROTEIN MREC"/>
    <property type="match status" value="1"/>
</dbReference>
<dbReference type="InterPro" id="IPR007221">
    <property type="entry name" value="MreC"/>
</dbReference>
<dbReference type="GO" id="GO:0005886">
    <property type="term" value="C:plasma membrane"/>
    <property type="evidence" value="ECO:0007669"/>
    <property type="project" value="TreeGrafter"/>
</dbReference>
<name>A0A1U7NFU3_9FIRM</name>
<protein>
    <recommendedName>
        <fullName evidence="2">Cell shape-determining protein MreC</fullName>
    </recommendedName>
    <alternativeName>
        <fullName evidence="4">Cell shape protein MreC</fullName>
    </alternativeName>
</protein>
<evidence type="ECO:0000313" key="7">
    <source>
        <dbReference type="Proteomes" id="UP000186341"/>
    </source>
</evidence>
<evidence type="ECO:0000256" key="4">
    <source>
        <dbReference type="ARBA" id="ARBA00032089"/>
    </source>
</evidence>
<evidence type="ECO:0000259" key="5">
    <source>
        <dbReference type="Pfam" id="PF04085"/>
    </source>
</evidence>
<dbReference type="Proteomes" id="UP000186341">
    <property type="component" value="Unassembled WGS sequence"/>
</dbReference>
<dbReference type="GO" id="GO:0008360">
    <property type="term" value="P:regulation of cell shape"/>
    <property type="evidence" value="ECO:0007669"/>
    <property type="project" value="UniProtKB-KW"/>
</dbReference>
<dbReference type="Gene3D" id="2.40.10.350">
    <property type="entry name" value="Rod shape-determining protein MreC, domain 2"/>
    <property type="match status" value="1"/>
</dbReference>
<reference evidence="6 7" key="1">
    <citation type="submission" date="2016-11" db="EMBL/GenBank/DDBJ databases">
        <title>Description of two novel members of the family Erysipelotrichaceae: Ileibacterium lipovorans gen. nov., sp. nov. and Dubosiella newyorkensis, gen. nov., sp. nov.</title>
        <authorList>
            <person name="Cox L.M."/>
            <person name="Sohn J."/>
            <person name="Tyrrell K.L."/>
            <person name="Citron D.M."/>
            <person name="Lawson P.A."/>
            <person name="Patel N.B."/>
            <person name="Iizumi T."/>
            <person name="Perez-Perez G.I."/>
            <person name="Goldstein E.J."/>
            <person name="Blaser M.J."/>
        </authorList>
    </citation>
    <scope>NUCLEOTIDE SEQUENCE [LARGE SCALE GENOMIC DNA]</scope>
    <source>
        <strain evidence="6 7">NYU-BL-A3</strain>
    </source>
</reference>